<protein>
    <submittedName>
        <fullName evidence="1">Uncharacterized protein</fullName>
    </submittedName>
</protein>
<organism evidence="1 2">
    <name type="scientific">Flavobacterium limi</name>
    <dbReference type="NCBI Taxonomy" id="2045105"/>
    <lineage>
        <taxon>Bacteria</taxon>
        <taxon>Pseudomonadati</taxon>
        <taxon>Bacteroidota</taxon>
        <taxon>Flavobacteriia</taxon>
        <taxon>Flavobacteriales</taxon>
        <taxon>Flavobacteriaceae</taxon>
        <taxon>Flavobacterium</taxon>
    </lineage>
</organism>
<keyword evidence="2" id="KW-1185">Reference proteome</keyword>
<accession>A0ABQ1TLT7</accession>
<name>A0ABQ1TLT7_9FLAO</name>
<proteinExistence type="predicted"/>
<dbReference type="Proteomes" id="UP000655016">
    <property type="component" value="Unassembled WGS sequence"/>
</dbReference>
<sequence length="50" mass="6093">MLEGYNKKGNYYFYASYFGNVYIYADFKTVILFDTFDKNDKPTNKYIFNF</sequence>
<gene>
    <name evidence="1" type="ORF">GCM10011518_04630</name>
</gene>
<dbReference type="EMBL" id="BMKP01000001">
    <property type="protein sequence ID" value="GGE98273.1"/>
    <property type="molecule type" value="Genomic_DNA"/>
</dbReference>
<comment type="caution">
    <text evidence="1">The sequence shown here is derived from an EMBL/GenBank/DDBJ whole genome shotgun (WGS) entry which is preliminary data.</text>
</comment>
<evidence type="ECO:0000313" key="1">
    <source>
        <dbReference type="EMBL" id="GGE98273.1"/>
    </source>
</evidence>
<evidence type="ECO:0000313" key="2">
    <source>
        <dbReference type="Proteomes" id="UP000655016"/>
    </source>
</evidence>
<reference evidence="2" key="1">
    <citation type="journal article" date="2019" name="Int. J. Syst. Evol. Microbiol.">
        <title>The Global Catalogue of Microorganisms (GCM) 10K type strain sequencing project: providing services to taxonomists for standard genome sequencing and annotation.</title>
        <authorList>
            <consortium name="The Broad Institute Genomics Platform"/>
            <consortium name="The Broad Institute Genome Sequencing Center for Infectious Disease"/>
            <person name="Wu L."/>
            <person name="Ma J."/>
        </authorList>
    </citation>
    <scope>NUCLEOTIDE SEQUENCE [LARGE SCALE GENOMIC DNA]</scope>
    <source>
        <strain evidence="2">CGMCC 1.16060</strain>
    </source>
</reference>